<dbReference type="InterPro" id="IPR036890">
    <property type="entry name" value="HATPase_C_sf"/>
</dbReference>
<organism evidence="3 4">
    <name type="scientific">[Clostridium] celerecrescens 18A</name>
    <dbReference type="NCBI Taxonomy" id="1286362"/>
    <lineage>
        <taxon>Bacteria</taxon>
        <taxon>Bacillati</taxon>
        <taxon>Bacillota</taxon>
        <taxon>Clostridia</taxon>
        <taxon>Lachnospirales</taxon>
        <taxon>Lachnospiraceae</taxon>
        <taxon>Lacrimispora</taxon>
    </lineage>
</organism>
<dbReference type="GO" id="GO:0000155">
    <property type="term" value="F:phosphorelay sensor kinase activity"/>
    <property type="evidence" value="ECO:0007669"/>
    <property type="project" value="InterPro"/>
</dbReference>
<proteinExistence type="predicted"/>
<dbReference type="InterPro" id="IPR050640">
    <property type="entry name" value="Bact_2-comp_sensor_kinase"/>
</dbReference>
<reference evidence="3 4" key="1">
    <citation type="submission" date="2017-11" db="EMBL/GenBank/DDBJ databases">
        <title>Understudied soil microbes with underappreciated capabilities: Untangling the Clostridium saccharolyticum group.</title>
        <authorList>
            <person name="Leschine S."/>
        </authorList>
    </citation>
    <scope>NUCLEOTIDE SEQUENCE [LARGE SCALE GENOMIC DNA]</scope>
    <source>
        <strain evidence="3 4">18A</strain>
    </source>
</reference>
<keyword evidence="3" id="KW-0418">Kinase</keyword>
<dbReference type="OrthoDB" id="9809908at2"/>
<dbReference type="GO" id="GO:0016020">
    <property type="term" value="C:membrane"/>
    <property type="evidence" value="ECO:0007669"/>
    <property type="project" value="InterPro"/>
</dbReference>
<dbReference type="SUPFAM" id="SSF55874">
    <property type="entry name" value="ATPase domain of HSP90 chaperone/DNA topoisomerase II/histidine kinase"/>
    <property type="match status" value="1"/>
</dbReference>
<evidence type="ECO:0000259" key="2">
    <source>
        <dbReference type="Pfam" id="PF06580"/>
    </source>
</evidence>
<keyword evidence="3" id="KW-0808">Transferase</keyword>
<evidence type="ECO:0000313" key="3">
    <source>
        <dbReference type="EMBL" id="PJJ26602.1"/>
    </source>
</evidence>
<dbReference type="RefSeq" id="WP_157803080.1">
    <property type="nucleotide sequence ID" value="NZ_PGET01000001.1"/>
</dbReference>
<dbReference type="AlphaFoldDB" id="A0A2M8YZI0"/>
<dbReference type="Gene3D" id="3.30.565.10">
    <property type="entry name" value="Histidine kinase-like ATPase, C-terminal domain"/>
    <property type="match status" value="1"/>
</dbReference>
<dbReference type="Pfam" id="PF06580">
    <property type="entry name" value="His_kinase"/>
    <property type="match status" value="1"/>
</dbReference>
<evidence type="ECO:0000256" key="1">
    <source>
        <dbReference type="SAM" id="Phobius"/>
    </source>
</evidence>
<dbReference type="PANTHER" id="PTHR34220:SF7">
    <property type="entry name" value="SENSOR HISTIDINE KINASE YPDA"/>
    <property type="match status" value="1"/>
</dbReference>
<name>A0A2M8YZI0_9FIRM</name>
<comment type="caution">
    <text evidence="3">The sequence shown here is derived from an EMBL/GenBank/DDBJ whole genome shotgun (WGS) entry which is preliminary data.</text>
</comment>
<keyword evidence="1" id="KW-0472">Membrane</keyword>
<feature type="domain" description="Signal transduction histidine kinase internal region" evidence="2">
    <location>
        <begin position="333"/>
        <end position="410"/>
    </location>
</feature>
<accession>A0A2M8YZI0</accession>
<evidence type="ECO:0000313" key="4">
    <source>
        <dbReference type="Proteomes" id="UP000231092"/>
    </source>
</evidence>
<sequence length="538" mass="61279">MLHTNANYGIENNLAQVSALNTVLSANTKITAFLSDNGKDSIRNMSYALSAVTEAKMLLNTTSISGYVPKMLLTSDRNPRYIQIGLFYGQISDRATFEKLCPEELAGPSFSYPITVNPFNPEFYGQYKPEQILPLRFPVSSYKTNQKIGNFYIALDTAILADPLKGLEESFILLGDQLYKIENTHFSPLDFDVKQFDALAPNSHIVSKEYKDLYNGTVFLTKSKSGVVLISPLKALHDDIFVPDFNFIFPAFSLLFLQVFFWYLLLNKLVNKPVKIIYNQVSRMIQADYEVSPAFTGISEFEEISTHINELAGAFQLALNQLKEEETLKRNYKFRLLQNQIHPHFIYNTLNSIRWLGQMNSVLPIVDMTTSLSNMMRAVFKNNSEWFRVEEELDFIKEYIHLQSYRYADMFTPVFDIPDPEVLSASVLRFTLQPLVENALFHGIGPAGRKCALLIGVYREREDLIFVVKDNGVGLAVRSLDEIARETAKTDRLSGIGIQNIHQRIQMEFGDQYGLSIESILGEFTKVTVKMPLIYKKP</sequence>
<gene>
    <name evidence="3" type="ORF">H171_0038</name>
</gene>
<keyword evidence="1" id="KW-1133">Transmembrane helix</keyword>
<keyword evidence="1" id="KW-0812">Transmembrane</keyword>
<protein>
    <submittedName>
        <fullName evidence="3">Two-component system sensor histidine kinase YesM</fullName>
    </submittedName>
</protein>
<dbReference type="EMBL" id="PGET01000001">
    <property type="protein sequence ID" value="PJJ26602.1"/>
    <property type="molecule type" value="Genomic_DNA"/>
</dbReference>
<dbReference type="InterPro" id="IPR010559">
    <property type="entry name" value="Sig_transdc_His_kin_internal"/>
</dbReference>
<dbReference type="PANTHER" id="PTHR34220">
    <property type="entry name" value="SENSOR HISTIDINE KINASE YPDA"/>
    <property type="match status" value="1"/>
</dbReference>
<feature type="transmembrane region" description="Helical" evidence="1">
    <location>
        <begin position="247"/>
        <end position="266"/>
    </location>
</feature>
<dbReference type="Proteomes" id="UP000231092">
    <property type="component" value="Unassembled WGS sequence"/>
</dbReference>